<protein>
    <submittedName>
        <fullName evidence="1">Uncharacterized protein</fullName>
    </submittedName>
</protein>
<proteinExistence type="predicted"/>
<organism evidence="1">
    <name type="scientific">uncultured Caudovirales phage</name>
    <dbReference type="NCBI Taxonomy" id="2100421"/>
    <lineage>
        <taxon>Viruses</taxon>
        <taxon>Duplodnaviria</taxon>
        <taxon>Heunggongvirae</taxon>
        <taxon>Uroviricota</taxon>
        <taxon>Caudoviricetes</taxon>
        <taxon>Peduoviridae</taxon>
        <taxon>Maltschvirus</taxon>
        <taxon>Maltschvirus maltsch</taxon>
    </lineage>
</organism>
<sequence>MSGLYTGTDLADKAFYGFRLDPDSGNLNIEILDGDTPVSLPQDTIIDKYDYKQWFWSKDTVQFYWGNNGHLLMRIV</sequence>
<evidence type="ECO:0000313" key="1">
    <source>
        <dbReference type="EMBL" id="CAB5218429.1"/>
    </source>
</evidence>
<accession>A0A6J7WK40</accession>
<name>A0A6J7WK40_9CAUD</name>
<reference evidence="1" key="1">
    <citation type="submission" date="2020-05" db="EMBL/GenBank/DDBJ databases">
        <authorList>
            <person name="Chiriac C."/>
            <person name="Salcher M."/>
            <person name="Ghai R."/>
            <person name="Kavagutti S V."/>
        </authorList>
    </citation>
    <scope>NUCLEOTIDE SEQUENCE</scope>
</reference>
<dbReference type="EMBL" id="LR798261">
    <property type="protein sequence ID" value="CAB5218429.1"/>
    <property type="molecule type" value="Genomic_DNA"/>
</dbReference>
<gene>
    <name evidence="1" type="ORF">UFOVP218_14</name>
</gene>